<keyword evidence="2" id="KW-0378">Hydrolase</keyword>
<dbReference type="InterPro" id="IPR000073">
    <property type="entry name" value="AB_hydrolase_1"/>
</dbReference>
<dbReference type="Gene3D" id="3.40.50.1820">
    <property type="entry name" value="alpha/beta hydrolase"/>
    <property type="match status" value="1"/>
</dbReference>
<sequence>MSDTVQHKFVPVDGVTLHAAELGEGPLVLLLHGFPKIWYSWRHQIRPPAAAVCRGVVLDQRGCARSEQPEDVDASGLLHLAGDVIGLVDVLGEKSAVLACSLCVRRRAPAAPGSCPRPQRNNSVRLRHRILLSAPWTTCIRDI</sequence>
<gene>
    <name evidence="2" type="ORF">RM764_29535</name>
</gene>
<dbReference type="EMBL" id="JAVREY010000047">
    <property type="protein sequence ID" value="MDT0467098.1"/>
    <property type="molecule type" value="Genomic_DNA"/>
</dbReference>
<dbReference type="InterPro" id="IPR029058">
    <property type="entry name" value="AB_hydrolase_fold"/>
</dbReference>
<dbReference type="Proteomes" id="UP001183809">
    <property type="component" value="Unassembled WGS sequence"/>
</dbReference>
<evidence type="ECO:0000313" key="2">
    <source>
        <dbReference type="EMBL" id="MDT0467098.1"/>
    </source>
</evidence>
<dbReference type="SUPFAM" id="SSF53474">
    <property type="entry name" value="alpha/beta-Hydrolases"/>
    <property type="match status" value="1"/>
</dbReference>
<accession>A0ABU2U1P4</accession>
<proteinExistence type="predicted"/>
<name>A0ABU2U1P4_9ACTN</name>
<dbReference type="Pfam" id="PF00561">
    <property type="entry name" value="Abhydrolase_1"/>
    <property type="match status" value="1"/>
</dbReference>
<dbReference type="PANTHER" id="PTHR43329">
    <property type="entry name" value="EPOXIDE HYDROLASE"/>
    <property type="match status" value="1"/>
</dbReference>
<evidence type="ECO:0000259" key="1">
    <source>
        <dbReference type="Pfam" id="PF00561"/>
    </source>
</evidence>
<keyword evidence="3" id="KW-1185">Reference proteome</keyword>
<organism evidence="2 3">
    <name type="scientific">Streptomyces gibsoniae</name>
    <dbReference type="NCBI Taxonomy" id="3075529"/>
    <lineage>
        <taxon>Bacteria</taxon>
        <taxon>Bacillati</taxon>
        <taxon>Actinomycetota</taxon>
        <taxon>Actinomycetes</taxon>
        <taxon>Kitasatosporales</taxon>
        <taxon>Streptomycetaceae</taxon>
        <taxon>Streptomyces</taxon>
    </lineage>
</organism>
<reference evidence="3" key="1">
    <citation type="submission" date="2023-07" db="EMBL/GenBank/DDBJ databases">
        <title>30 novel species of actinomycetes from the DSMZ collection.</title>
        <authorList>
            <person name="Nouioui I."/>
        </authorList>
    </citation>
    <scope>NUCLEOTIDE SEQUENCE [LARGE SCALE GENOMIC DNA]</scope>
    <source>
        <strain evidence="3">DSM 41699</strain>
    </source>
</reference>
<evidence type="ECO:0000313" key="3">
    <source>
        <dbReference type="Proteomes" id="UP001183809"/>
    </source>
</evidence>
<feature type="domain" description="AB hydrolase-1" evidence="1">
    <location>
        <begin position="26"/>
        <end position="72"/>
    </location>
</feature>
<protein>
    <submittedName>
        <fullName evidence="2">Alpha/beta fold hydrolase</fullName>
    </submittedName>
</protein>
<comment type="caution">
    <text evidence="2">The sequence shown here is derived from an EMBL/GenBank/DDBJ whole genome shotgun (WGS) entry which is preliminary data.</text>
</comment>
<dbReference type="GO" id="GO:0016787">
    <property type="term" value="F:hydrolase activity"/>
    <property type="evidence" value="ECO:0007669"/>
    <property type="project" value="UniProtKB-KW"/>
</dbReference>